<evidence type="ECO:0000313" key="2">
    <source>
        <dbReference type="Proteomes" id="UP000537890"/>
    </source>
</evidence>
<dbReference type="SUPFAM" id="SSF54523">
    <property type="entry name" value="Pili subunits"/>
    <property type="match status" value="1"/>
</dbReference>
<dbReference type="AlphaFoldDB" id="A0A7Z0MNK4"/>
<dbReference type="EMBL" id="JACCHS010000052">
    <property type="protein sequence ID" value="NYT46873.1"/>
    <property type="molecule type" value="Genomic_DNA"/>
</dbReference>
<evidence type="ECO:0000313" key="1">
    <source>
        <dbReference type="EMBL" id="NYT46873.1"/>
    </source>
</evidence>
<dbReference type="Gene3D" id="3.30.700.10">
    <property type="entry name" value="Glycoprotein, Type 4 Pilin"/>
    <property type="match status" value="1"/>
</dbReference>
<reference evidence="1 2" key="1">
    <citation type="submission" date="2020-05" db="EMBL/GenBank/DDBJ databases">
        <title>Horizontal transmission and recombination maintain forever young bacterial symbiont genomes.</title>
        <authorList>
            <person name="Russell S.L."/>
            <person name="Pepper-Tunick E."/>
            <person name="Svedberg J."/>
            <person name="Byrne A."/>
            <person name="Ruelas Castillo J."/>
            <person name="Vollmers C."/>
            <person name="Beinart R.A."/>
            <person name="Corbett-Detig R."/>
        </authorList>
    </citation>
    <scope>NUCLEOTIDE SEQUENCE [LARGE SCALE GENOMIC DNA]</scope>
    <source>
        <strain evidence="1">4727-3</strain>
    </source>
</reference>
<accession>A0A7Z0MNK4</accession>
<organism evidence="1 2">
    <name type="scientific">Candidatus Methanofishera endochildressiae</name>
    <dbReference type="NCBI Taxonomy" id="2738884"/>
    <lineage>
        <taxon>Bacteria</taxon>
        <taxon>Pseudomonadati</taxon>
        <taxon>Pseudomonadota</taxon>
        <taxon>Gammaproteobacteria</taxon>
        <taxon>Candidatus Methanofishera</taxon>
    </lineage>
</organism>
<protein>
    <submittedName>
        <fullName evidence="1">Prepilin-type cleavage/methylation domain-containing protein</fullName>
    </submittedName>
</protein>
<comment type="caution">
    <text evidence="1">The sequence shown here is derived from an EMBL/GenBank/DDBJ whole genome shotgun (WGS) entry which is preliminary data.</text>
</comment>
<dbReference type="Pfam" id="PF16732">
    <property type="entry name" value="ComP_DUS"/>
    <property type="match status" value="1"/>
</dbReference>
<proteinExistence type="predicted"/>
<dbReference type="InterPro" id="IPR045584">
    <property type="entry name" value="Pilin-like"/>
</dbReference>
<gene>
    <name evidence="1" type="ORF">H0A75_03825</name>
</gene>
<name>A0A7Z0MNK4_9GAMM</name>
<dbReference type="InterPro" id="IPR031982">
    <property type="entry name" value="PilE-like"/>
</dbReference>
<sequence length="121" mass="13183">MIAYGYYQVLASFTIPSYIEYVLRSKRADGKAALLSAILAQEKWRSNNTTYGTLAQIGIDSESPDEYYTISVAVDGTYPDIKYTISAAPKSPHTDSKCGTLTINESSDKTATGDAGYCWGK</sequence>
<dbReference type="GO" id="GO:0043683">
    <property type="term" value="P:type IV pilus assembly"/>
    <property type="evidence" value="ECO:0007669"/>
    <property type="project" value="InterPro"/>
</dbReference>
<dbReference type="Proteomes" id="UP000537890">
    <property type="component" value="Unassembled WGS sequence"/>
</dbReference>